<proteinExistence type="predicted"/>
<accession>A0AA96WQN1</accession>
<dbReference type="RefSeq" id="WP_316435870.1">
    <property type="nucleotide sequence ID" value="NZ_CP053587.1"/>
</dbReference>
<sequence length="267" mass="29837">MPSPFPGMDPYLEGYLWPDVHNALANKIRQQLVPLLRPRYTARLEIYLVEDTAPEEEVGILYPDVELLKRGSSKQSSLPIAEVTATDGRAVQLTPAPLTLPVLSPIEVRIATVEIRDTVNNTLVTCIEILSLNKREPGLTAYRQKRQRLYQSNVHLVEIDLLRRGTRSFNHPRLPDTAYLVTVTRAQLGVIEIWPINLQDSLPTVPVPLRSPDADVPLALSEAVAVIYDEAAYDLSIDYRQPPPKPALTEADSAWMNALLAPLRTEP</sequence>
<evidence type="ECO:0000313" key="1">
    <source>
        <dbReference type="EMBL" id="WNZ27531.1"/>
    </source>
</evidence>
<name>A0AA96WQN1_9CYAN</name>
<dbReference type="AlphaFoldDB" id="A0AA96WQN1"/>
<dbReference type="Pfam" id="PF13267">
    <property type="entry name" value="DUF4058"/>
    <property type="match status" value="1"/>
</dbReference>
<protein>
    <submittedName>
        <fullName evidence="1">DUF4058 family protein</fullName>
    </submittedName>
</protein>
<reference evidence="1" key="1">
    <citation type="submission" date="2020-05" db="EMBL/GenBank/DDBJ databases">
        <authorList>
            <person name="Zhu T."/>
            <person name="Keshari N."/>
            <person name="Lu X."/>
        </authorList>
    </citation>
    <scope>NUCLEOTIDE SEQUENCE</scope>
    <source>
        <strain evidence="1">NK1-12</strain>
    </source>
</reference>
<dbReference type="InterPro" id="IPR025132">
    <property type="entry name" value="DUF4058"/>
</dbReference>
<dbReference type="EMBL" id="CP053587">
    <property type="protein sequence ID" value="WNZ27531.1"/>
    <property type="molecule type" value="Genomic_DNA"/>
</dbReference>
<organism evidence="1">
    <name type="scientific">Leptolyngbya sp. NK1-12</name>
    <dbReference type="NCBI Taxonomy" id="2547451"/>
    <lineage>
        <taxon>Bacteria</taxon>
        <taxon>Bacillati</taxon>
        <taxon>Cyanobacteriota</taxon>
        <taxon>Cyanophyceae</taxon>
        <taxon>Leptolyngbyales</taxon>
        <taxon>Leptolyngbyaceae</taxon>
        <taxon>Leptolyngbya group</taxon>
        <taxon>Leptolyngbya</taxon>
    </lineage>
</organism>
<gene>
    <name evidence="1" type="ORF">HJG54_32165</name>
</gene>